<protein>
    <submittedName>
        <fullName evidence="1">Uncharacterized protein</fullName>
    </submittedName>
</protein>
<evidence type="ECO:0000313" key="1">
    <source>
        <dbReference type="EMBL" id="ERM97788.1"/>
    </source>
</evidence>
<evidence type="ECO:0000313" key="2">
    <source>
        <dbReference type="Proteomes" id="UP000017836"/>
    </source>
</evidence>
<dbReference type="AlphaFoldDB" id="W1NQP1"/>
<gene>
    <name evidence="1" type="ORF">AMTR_s00116p00123560</name>
</gene>
<proteinExistence type="predicted"/>
<reference evidence="2" key="1">
    <citation type="journal article" date="2013" name="Science">
        <title>The Amborella genome and the evolution of flowering plants.</title>
        <authorList>
            <consortium name="Amborella Genome Project"/>
        </authorList>
    </citation>
    <scope>NUCLEOTIDE SEQUENCE [LARGE SCALE GENOMIC DNA]</scope>
</reference>
<organism evidence="1 2">
    <name type="scientific">Amborella trichopoda</name>
    <dbReference type="NCBI Taxonomy" id="13333"/>
    <lineage>
        <taxon>Eukaryota</taxon>
        <taxon>Viridiplantae</taxon>
        <taxon>Streptophyta</taxon>
        <taxon>Embryophyta</taxon>
        <taxon>Tracheophyta</taxon>
        <taxon>Spermatophyta</taxon>
        <taxon>Magnoliopsida</taxon>
        <taxon>Amborellales</taxon>
        <taxon>Amborellaceae</taxon>
        <taxon>Amborella</taxon>
    </lineage>
</organism>
<dbReference type="Gramene" id="ERM97788">
    <property type="protein sequence ID" value="ERM97788"/>
    <property type="gene ID" value="AMTR_s00116p00123560"/>
</dbReference>
<keyword evidence="2" id="KW-1185">Reference proteome</keyword>
<dbReference type="EMBL" id="KI395851">
    <property type="protein sequence ID" value="ERM97788.1"/>
    <property type="molecule type" value="Genomic_DNA"/>
</dbReference>
<name>W1NQP1_AMBTC</name>
<dbReference type="Proteomes" id="UP000017836">
    <property type="component" value="Unassembled WGS sequence"/>
</dbReference>
<dbReference type="HOGENOM" id="CLU_1930384_0_0_1"/>
<sequence>MKKVRHGLFRARACRWHWQRVFRWAARHWWFSDQMAHRGAERSLSSQGVTGQLKGHACRCSESLRMQAHHTESEESPIKEAPHAKFKASYMVGGVYTVVKTHTAANEHARQWMRIVVNTHGRKHPHDDEYT</sequence>
<accession>W1NQP1</accession>